<dbReference type="AlphaFoldDB" id="C6HYR6"/>
<keyword evidence="2" id="KW-1185">Reference proteome</keyword>
<dbReference type="InterPro" id="IPR035093">
    <property type="entry name" value="RelE/ParE_toxin_dom_sf"/>
</dbReference>
<sequence>MILSFADQSAAALFSGSFVRTLPVEIQGCARHRLRQIDAASRIEDLHVSRSNNFEALQGDRKGQWSIRINGARPVTVELALWFGRVFGQSPQCRIDLQAAL</sequence>
<dbReference type="Pfam" id="PF05015">
    <property type="entry name" value="HigB-like_toxin"/>
    <property type="match status" value="1"/>
</dbReference>
<accession>C6HYR6</accession>
<dbReference type="Proteomes" id="UP000009374">
    <property type="component" value="Unassembled WGS sequence"/>
</dbReference>
<protein>
    <submittedName>
        <fullName evidence="1">Plasmid maintenance system killer</fullName>
    </submittedName>
</protein>
<name>C6HYR6_9BACT</name>
<evidence type="ECO:0000313" key="2">
    <source>
        <dbReference type="Proteomes" id="UP000009374"/>
    </source>
</evidence>
<dbReference type="EMBL" id="GG693878">
    <property type="protein sequence ID" value="EES52351.1"/>
    <property type="molecule type" value="Genomic_DNA"/>
</dbReference>
<evidence type="ECO:0000313" key="1">
    <source>
        <dbReference type="EMBL" id="EES52351.1"/>
    </source>
</evidence>
<reference evidence="1 2" key="1">
    <citation type="journal article" date="2009" name="Appl. Environ. Microbiol.">
        <title>Community genomic and proteomic analyses of chemoautotrophic iron-oxidizing "Leptospirillum rubarum" (Group II) and "Leptospirillum ferrodiazotrophum" (Group III) bacteria in acid mine drainage biofilms.</title>
        <authorList>
            <person name="Goltsman D.S."/>
            <person name="Denef V.J."/>
            <person name="Singer S.W."/>
            <person name="VerBerkmoes N.C."/>
            <person name="Lefsrud M."/>
            <person name="Mueller R.S."/>
            <person name="Dick G.J."/>
            <person name="Sun C.L."/>
            <person name="Wheeler K.E."/>
            <person name="Zemla A."/>
            <person name="Baker B.J."/>
            <person name="Hauser L."/>
            <person name="Land M."/>
            <person name="Shah M.B."/>
            <person name="Thelen M.P."/>
            <person name="Hettich R.L."/>
            <person name="Banfield J.F."/>
        </authorList>
    </citation>
    <scope>NUCLEOTIDE SEQUENCE [LARGE SCALE GENOMIC DNA]</scope>
</reference>
<dbReference type="PANTHER" id="PTHR40266">
    <property type="entry name" value="TOXIN HIGB-1"/>
    <property type="match status" value="1"/>
</dbReference>
<organism evidence="1 2">
    <name type="scientific">Leptospirillum ferrodiazotrophum</name>
    <dbReference type="NCBI Taxonomy" id="412449"/>
    <lineage>
        <taxon>Bacteria</taxon>
        <taxon>Pseudomonadati</taxon>
        <taxon>Nitrospirota</taxon>
        <taxon>Nitrospiria</taxon>
        <taxon>Nitrospirales</taxon>
        <taxon>Nitrospiraceae</taxon>
        <taxon>Leptospirillum</taxon>
    </lineage>
</organism>
<dbReference type="Gene3D" id="3.30.2310.20">
    <property type="entry name" value="RelE-like"/>
    <property type="match status" value="1"/>
</dbReference>
<dbReference type="PANTHER" id="PTHR40266:SF2">
    <property type="entry name" value="TOXIN HIGB-1"/>
    <property type="match status" value="1"/>
</dbReference>
<proteinExistence type="predicted"/>
<gene>
    <name evidence="1" type="ORF">UBAL3_94240144</name>
</gene>
<dbReference type="InterPro" id="IPR007711">
    <property type="entry name" value="HigB-1"/>
</dbReference>
<dbReference type="SUPFAM" id="SSF143011">
    <property type="entry name" value="RelE-like"/>
    <property type="match status" value="1"/>
</dbReference>